<dbReference type="EMBL" id="CP001737">
    <property type="protein sequence ID" value="ACV79525.1"/>
    <property type="molecule type" value="Genomic_DNA"/>
</dbReference>
<dbReference type="Proteomes" id="UP000002218">
    <property type="component" value="Chromosome"/>
</dbReference>
<dbReference type="eggNOG" id="COG0451">
    <property type="taxonomic scope" value="Bacteria"/>
</dbReference>
<evidence type="ECO:0000313" key="2">
    <source>
        <dbReference type="EMBL" id="ACV79525.1"/>
    </source>
</evidence>
<accession>C8XCS2</accession>
<proteinExistence type="predicted"/>
<dbReference type="InterPro" id="IPR001509">
    <property type="entry name" value="Epimerase_deHydtase"/>
</dbReference>
<feature type="domain" description="NAD-dependent epimerase/dehydratase" evidence="1">
    <location>
        <begin position="3"/>
        <end position="235"/>
    </location>
</feature>
<dbReference type="Gene3D" id="3.40.50.720">
    <property type="entry name" value="NAD(P)-binding Rossmann-like Domain"/>
    <property type="match status" value="1"/>
</dbReference>
<dbReference type="HOGENOM" id="CLU_007383_1_0_11"/>
<name>C8XCS2_NAKMY</name>
<protein>
    <submittedName>
        <fullName evidence="2">NAD-dependent epimerase/dehydratase</fullName>
    </submittedName>
</protein>
<sequence length="342" mass="37449">MRILVTGTEGYLGCLLAPELARRGHDVVGLDTGFFKSGWLYRGTDRTVLTLDKDVRSVQAEDLVGFDAIVHMAELSNDPLGDLLGDVTYDVNHKGTLRLATLAKSAGVQRFIHMSSCSVYGVADGVVDESSPINPQTAYADCKALVERDVSALADDAFSPTFMRNATAFGASPRMRFDIVLNNLAGLAHTTGRISMTSDGTPWRPLVHAMDIGKAIRCALEAPRDVVHNEVFNVGSNEQNYQVREIAEQVAAAFPGCVTEFGPPGPDNRSYRVNFDKIHAQLPGFECDWNASRGAEQLARIFSSIDLDAETFTGRGHTRLKQLEYLLRTKQIDAELLWTAAR</sequence>
<dbReference type="SUPFAM" id="SSF51735">
    <property type="entry name" value="NAD(P)-binding Rossmann-fold domains"/>
    <property type="match status" value="1"/>
</dbReference>
<dbReference type="InParanoid" id="C8XCS2"/>
<reference evidence="3" key="1">
    <citation type="submission" date="2009-09" db="EMBL/GenBank/DDBJ databases">
        <title>The complete genome of Nakamurella multipartita DSM 44233.</title>
        <authorList>
            <consortium name="US DOE Joint Genome Institute (JGI-PGF)"/>
            <person name="Lucas S."/>
            <person name="Copeland A."/>
            <person name="Lapidus A."/>
            <person name="Glavina del Rio T."/>
            <person name="Dalin E."/>
            <person name="Tice H."/>
            <person name="Bruce D."/>
            <person name="Goodwin L."/>
            <person name="Pitluck S."/>
            <person name="Kyrpides N."/>
            <person name="Mavromatis K."/>
            <person name="Ivanova N."/>
            <person name="Ovchinnikova G."/>
            <person name="Sims D."/>
            <person name="Meincke L."/>
            <person name="Brettin T."/>
            <person name="Detter J.C."/>
            <person name="Han C."/>
            <person name="Larimer F."/>
            <person name="Land M."/>
            <person name="Hauser L."/>
            <person name="Markowitz V."/>
            <person name="Cheng J.-F."/>
            <person name="Hugenholtz P."/>
            <person name="Woyke T."/>
            <person name="Wu D."/>
            <person name="Klenk H.-P."/>
            <person name="Eisen J.A."/>
        </authorList>
    </citation>
    <scope>NUCLEOTIDE SEQUENCE [LARGE SCALE GENOMIC DNA]</scope>
    <source>
        <strain evidence="3">ATCC 700099 / DSM 44233 / CIP 104796 / JCM 9543 / NBRC 105858 / Y-104</strain>
    </source>
</reference>
<keyword evidence="3" id="KW-1185">Reference proteome</keyword>
<dbReference type="Pfam" id="PF01370">
    <property type="entry name" value="Epimerase"/>
    <property type="match status" value="1"/>
</dbReference>
<dbReference type="STRING" id="479431.Namu_3193"/>
<gene>
    <name evidence="2" type="ordered locus">Namu_3193</name>
</gene>
<dbReference type="InterPro" id="IPR036291">
    <property type="entry name" value="NAD(P)-bd_dom_sf"/>
</dbReference>
<dbReference type="PANTHER" id="PTHR43245:SF23">
    <property type="entry name" value="NAD(P)-BINDING DOMAIN-CONTAINING PROTEIN"/>
    <property type="match status" value="1"/>
</dbReference>
<dbReference type="InterPro" id="IPR050177">
    <property type="entry name" value="Lipid_A_modif_metabolic_enz"/>
</dbReference>
<dbReference type="RefSeq" id="WP_015748393.1">
    <property type="nucleotide sequence ID" value="NC_013235.1"/>
</dbReference>
<dbReference type="CDD" id="cd08946">
    <property type="entry name" value="SDR_e"/>
    <property type="match status" value="1"/>
</dbReference>
<dbReference type="KEGG" id="nml:Namu_3193"/>
<dbReference type="OrthoDB" id="9795501at2"/>
<evidence type="ECO:0000259" key="1">
    <source>
        <dbReference type="Pfam" id="PF01370"/>
    </source>
</evidence>
<dbReference type="AlphaFoldDB" id="C8XCS2"/>
<organism evidence="2 3">
    <name type="scientific">Nakamurella multipartita (strain ATCC 700099 / DSM 44233 / CIP 104796 / JCM 9543 / NBRC 105858 / Y-104)</name>
    <name type="common">Microsphaera multipartita</name>
    <dbReference type="NCBI Taxonomy" id="479431"/>
    <lineage>
        <taxon>Bacteria</taxon>
        <taxon>Bacillati</taxon>
        <taxon>Actinomycetota</taxon>
        <taxon>Actinomycetes</taxon>
        <taxon>Nakamurellales</taxon>
        <taxon>Nakamurellaceae</taxon>
        <taxon>Nakamurella</taxon>
    </lineage>
</organism>
<dbReference type="PANTHER" id="PTHR43245">
    <property type="entry name" value="BIFUNCTIONAL POLYMYXIN RESISTANCE PROTEIN ARNA"/>
    <property type="match status" value="1"/>
</dbReference>
<evidence type="ECO:0000313" key="3">
    <source>
        <dbReference type="Proteomes" id="UP000002218"/>
    </source>
</evidence>
<reference evidence="2 3" key="2">
    <citation type="journal article" date="2010" name="Stand. Genomic Sci.">
        <title>Complete genome sequence of Nakamurella multipartita type strain (Y-104).</title>
        <authorList>
            <person name="Tice H."/>
            <person name="Mayilraj S."/>
            <person name="Sims D."/>
            <person name="Lapidus A."/>
            <person name="Nolan M."/>
            <person name="Lucas S."/>
            <person name="Glavina Del Rio T."/>
            <person name="Copeland A."/>
            <person name="Cheng J.F."/>
            <person name="Meincke L."/>
            <person name="Bruce D."/>
            <person name="Goodwin L."/>
            <person name="Pitluck S."/>
            <person name="Ivanova N."/>
            <person name="Mavromatis K."/>
            <person name="Ovchinnikova G."/>
            <person name="Pati A."/>
            <person name="Chen A."/>
            <person name="Palaniappan K."/>
            <person name="Land M."/>
            <person name="Hauser L."/>
            <person name="Chang Y.J."/>
            <person name="Jeffries C.D."/>
            <person name="Detter J.C."/>
            <person name="Brettin T."/>
            <person name="Rohde M."/>
            <person name="Goker M."/>
            <person name="Bristow J."/>
            <person name="Eisen J.A."/>
            <person name="Markowitz V."/>
            <person name="Hugenholtz P."/>
            <person name="Kyrpides N.C."/>
            <person name="Klenk H.P."/>
            <person name="Chen F."/>
        </authorList>
    </citation>
    <scope>NUCLEOTIDE SEQUENCE [LARGE SCALE GENOMIC DNA]</scope>
    <source>
        <strain evidence="3">ATCC 700099 / DSM 44233 / CIP 104796 / JCM 9543 / NBRC 105858 / Y-104</strain>
    </source>
</reference>